<dbReference type="OrthoDB" id="3918393at2759"/>
<organism evidence="3 4">
    <name type="scientific">Mollisia scopiformis</name>
    <name type="common">Conifer needle endophyte fungus</name>
    <name type="synonym">Phialocephala scopiformis</name>
    <dbReference type="NCBI Taxonomy" id="149040"/>
    <lineage>
        <taxon>Eukaryota</taxon>
        <taxon>Fungi</taxon>
        <taxon>Dikarya</taxon>
        <taxon>Ascomycota</taxon>
        <taxon>Pezizomycotina</taxon>
        <taxon>Leotiomycetes</taxon>
        <taxon>Helotiales</taxon>
        <taxon>Mollisiaceae</taxon>
        <taxon>Mollisia</taxon>
    </lineage>
</organism>
<keyword evidence="4" id="KW-1185">Reference proteome</keyword>
<reference evidence="3 4" key="1">
    <citation type="submission" date="2015-10" db="EMBL/GenBank/DDBJ databases">
        <title>Full genome of DAOMC 229536 Phialocephala scopiformis, a fungal endophyte of spruce producing the potent anti-insectan compound rugulosin.</title>
        <authorList>
            <consortium name="DOE Joint Genome Institute"/>
            <person name="Walker A.K."/>
            <person name="Frasz S.L."/>
            <person name="Seifert K.A."/>
            <person name="Miller J.D."/>
            <person name="Mondo S.J."/>
            <person name="Labutti K."/>
            <person name="Lipzen A."/>
            <person name="Dockter R."/>
            <person name="Kennedy M."/>
            <person name="Grigoriev I.V."/>
            <person name="Spatafora J.W."/>
        </authorList>
    </citation>
    <scope>NUCLEOTIDE SEQUENCE [LARGE SCALE GENOMIC DNA]</scope>
    <source>
        <strain evidence="3 4">CBS 120377</strain>
    </source>
</reference>
<feature type="region of interest" description="Disordered" evidence="2">
    <location>
        <begin position="305"/>
        <end position="336"/>
    </location>
</feature>
<evidence type="ECO:0000313" key="3">
    <source>
        <dbReference type="EMBL" id="KUJ11121.1"/>
    </source>
</evidence>
<dbReference type="GeneID" id="28828502"/>
<gene>
    <name evidence="3" type="ORF">LY89DRAFT_722978</name>
</gene>
<sequence>MRDEPVGLRESPQRVIDDIQSKEVERTRIASAGPNYSGIGYRKTTKSNKTNVADRSLSPVSSNAMNALNGLTIPSAEPTKKSKSTSTIRSVPSDQGSLLSTSQDDPSRRAQGRSDPTAMPHYTGEHIPAIPVSSSLNNLTRQHSNSTGLSVASSVVRRISSEFGPTRSLASTNGLHIPEDSASTSETHDTNDSNSASSANGVNGSSLVTSPLNPNTTQQWSTAVGRSTLGKSGRVIEKLQNQLDTMRRELTSEKANTVEYRNAVALAETKMGQMREEYDIALHDAAIAKTSLKRRERQVAEMKAQIESEKQRADKAVEREKGWREQMEKVEEESKRKVEEAQMHAALMDGRVKAMSSHWKDQGAEVNRTVVKLRTEIGKIVEARRADDNRMNMLQGLCDQQAEQLTSLQAEKEAIERKFEEYKREQEQALQDIKTKAISQEQQNESKLQETQEVLGQLKWALNLQKNTRSPR</sequence>
<dbReference type="Proteomes" id="UP000070700">
    <property type="component" value="Unassembled WGS sequence"/>
</dbReference>
<proteinExistence type="predicted"/>
<dbReference type="AlphaFoldDB" id="A0A194WT35"/>
<keyword evidence="1" id="KW-0175">Coiled coil</keyword>
<feature type="compositionally biased region" description="Low complexity" evidence="2">
    <location>
        <begin position="193"/>
        <end position="206"/>
    </location>
</feature>
<dbReference type="EMBL" id="KQ947427">
    <property type="protein sequence ID" value="KUJ11121.1"/>
    <property type="molecule type" value="Genomic_DNA"/>
</dbReference>
<dbReference type="STRING" id="149040.A0A194WT35"/>
<dbReference type="KEGG" id="psco:LY89DRAFT_722978"/>
<feature type="compositionally biased region" description="Basic and acidic residues" evidence="2">
    <location>
        <begin position="1"/>
        <end position="28"/>
    </location>
</feature>
<feature type="compositionally biased region" description="Polar residues" evidence="2">
    <location>
        <begin position="47"/>
        <end position="66"/>
    </location>
</feature>
<evidence type="ECO:0000313" key="4">
    <source>
        <dbReference type="Proteomes" id="UP000070700"/>
    </source>
</evidence>
<feature type="coiled-coil region" evidence="1">
    <location>
        <begin position="229"/>
        <end position="256"/>
    </location>
</feature>
<accession>A0A194WT35</accession>
<name>A0A194WT35_MOLSC</name>
<evidence type="ECO:0008006" key="5">
    <source>
        <dbReference type="Google" id="ProtNLM"/>
    </source>
</evidence>
<dbReference type="RefSeq" id="XP_018065476.1">
    <property type="nucleotide sequence ID" value="XM_018218776.1"/>
</dbReference>
<feature type="region of interest" description="Disordered" evidence="2">
    <location>
        <begin position="1"/>
        <end position="129"/>
    </location>
</feature>
<feature type="compositionally biased region" description="Polar residues" evidence="2">
    <location>
        <begin position="88"/>
        <end position="104"/>
    </location>
</feature>
<feature type="coiled-coil region" evidence="1">
    <location>
        <begin position="391"/>
        <end position="443"/>
    </location>
</feature>
<evidence type="ECO:0000256" key="2">
    <source>
        <dbReference type="SAM" id="MobiDB-lite"/>
    </source>
</evidence>
<evidence type="ECO:0000256" key="1">
    <source>
        <dbReference type="SAM" id="Coils"/>
    </source>
</evidence>
<protein>
    <recommendedName>
        <fullName evidence="5">SWI5-dependent HO expression protein 3</fullName>
    </recommendedName>
</protein>
<dbReference type="InParanoid" id="A0A194WT35"/>
<feature type="compositionally biased region" description="Polar residues" evidence="2">
    <location>
        <begin position="207"/>
        <end position="225"/>
    </location>
</feature>
<feature type="region of interest" description="Disordered" evidence="2">
    <location>
        <begin position="165"/>
        <end position="226"/>
    </location>
</feature>